<dbReference type="Proteomes" id="UP000830768">
    <property type="component" value="Chromosome 4"/>
</dbReference>
<proteinExistence type="predicted"/>
<evidence type="ECO:0000313" key="2">
    <source>
        <dbReference type="Proteomes" id="UP000830768"/>
    </source>
</evidence>
<gene>
    <name evidence="1" type="ORF">LCI18_005400</name>
</gene>
<sequence>MRPVSACVHCRERRKRCLRARQGTSCAYCIDKGLECTVDFKPSPAQGSSHGYAPLVDPDIPATSRVSSAAVPDPDLSDELIDLYFIHVNTSFPSLFHRPTLKTAVRDGTIPKVLFLAIISLSARFSSHPGFEGIEPCDRGRPYAEEAQRLLNLRDKSIITIQACILLGIVFQVEGDPDTESVYYAIASRMALLLDLPNAVADSPIEQELYHRIWWSIVTIETWHSAALCIPRTLNPNEKVPLPIDEWEFLQLRPDSSSSGCDSRIGAYPTADSSLSLLGYMVELNRLLDDVNKLNAGVASGATKDEDIQQSVQQLSISFDAWKSSLLVRFQYNDANIAYWVERNLGQAFLNLHILYNNVGQRLFYQFLYLIQDSTDISPTNPTHCFAKKCKLYATNFCEIIHRAQSLPQTQLLSSLVGHMLVLASTVQLHTLLFSTDDTEIAAAKLRLERNFEVLMHLNSYWPNVSTAMARFNSFHSACLRSRDSSFRLGRWMLQFMLQFSRPLEDKGDTTESRDFWTAEISRYLNDR</sequence>
<evidence type="ECO:0000313" key="1">
    <source>
        <dbReference type="EMBL" id="UPK94465.1"/>
    </source>
</evidence>
<dbReference type="EMBL" id="CP090033">
    <property type="protein sequence ID" value="UPK94465.1"/>
    <property type="molecule type" value="Genomic_DNA"/>
</dbReference>
<accession>A0ACD3Z037</accession>
<keyword evidence="2" id="KW-1185">Reference proteome</keyword>
<organism evidence="1 2">
    <name type="scientific">Fusarium solani subsp. cucurbitae</name>
    <name type="common">Neocosmosporum cucurbitae</name>
    <dbReference type="NCBI Taxonomy" id="2747967"/>
    <lineage>
        <taxon>Eukaryota</taxon>
        <taxon>Fungi</taxon>
        <taxon>Dikarya</taxon>
        <taxon>Ascomycota</taxon>
        <taxon>Pezizomycotina</taxon>
        <taxon>Sordariomycetes</taxon>
        <taxon>Hypocreomycetidae</taxon>
        <taxon>Hypocreales</taxon>
        <taxon>Nectriaceae</taxon>
        <taxon>Fusarium</taxon>
        <taxon>Fusarium solani species complex</taxon>
    </lineage>
</organism>
<reference evidence="1" key="1">
    <citation type="submission" date="2021-11" db="EMBL/GenBank/DDBJ databases">
        <title>Fusarium solani-melongenae Genome sequencing and assembly.</title>
        <authorList>
            <person name="Xie S."/>
            <person name="Huang L."/>
            <person name="Zhang X."/>
        </authorList>
    </citation>
    <scope>NUCLEOTIDE SEQUENCE</scope>
    <source>
        <strain evidence="1">CRI 24-3</strain>
    </source>
</reference>
<protein>
    <submittedName>
        <fullName evidence="1">Uncharacterized protein</fullName>
    </submittedName>
</protein>
<name>A0ACD3Z037_FUSSC</name>